<proteinExistence type="predicted"/>
<feature type="compositionally biased region" description="Basic and acidic residues" evidence="1">
    <location>
        <begin position="53"/>
        <end position="62"/>
    </location>
</feature>
<accession>A0A182J7X6</accession>
<protein>
    <submittedName>
        <fullName evidence="2">Uncharacterized protein</fullName>
    </submittedName>
</protein>
<evidence type="ECO:0000256" key="1">
    <source>
        <dbReference type="SAM" id="MobiDB-lite"/>
    </source>
</evidence>
<feature type="compositionally biased region" description="Polar residues" evidence="1">
    <location>
        <begin position="317"/>
        <end position="339"/>
    </location>
</feature>
<feature type="compositionally biased region" description="Low complexity" evidence="1">
    <location>
        <begin position="302"/>
        <end position="316"/>
    </location>
</feature>
<reference evidence="2" key="1">
    <citation type="submission" date="2022-08" db="UniProtKB">
        <authorList>
            <consortium name="EnsemblMetazoa"/>
        </authorList>
    </citation>
    <scope>IDENTIFICATION</scope>
    <source>
        <strain evidence="2">EBRO</strain>
    </source>
</reference>
<feature type="compositionally biased region" description="Low complexity" evidence="1">
    <location>
        <begin position="354"/>
        <end position="366"/>
    </location>
</feature>
<name>A0A182J7X6_ANOAO</name>
<feature type="region of interest" description="Disordered" evidence="1">
    <location>
        <begin position="53"/>
        <end position="77"/>
    </location>
</feature>
<feature type="region of interest" description="Disordered" evidence="1">
    <location>
        <begin position="292"/>
        <end position="366"/>
    </location>
</feature>
<dbReference type="EnsemblMetazoa" id="AATE013067-RA">
    <property type="protein sequence ID" value="AATE013067-PA.1"/>
    <property type="gene ID" value="AATE013067"/>
</dbReference>
<sequence>MTVGDQPVLGDQMARLEEVRNGYYPVKQGDGYGGNAFQQDSRDWKRFATVDVRMPRHQDTSKSRGQHGPYGKSSHVNKNSLIVNGYERKKTSRATQYAQYDEVASKTAPPTYNGVPSSWEQHLLIGCNSNVAKHTGQVDGSYGASGGYYYPMELMYHDASFSQYDSPYPSPVYHGYEQNPSGYYPPPPPPPANSIPPVPADHSNLLEGTEFVPDTYYQPPSDFYGAPQPAFYPGYEMYPTEYYPSAPHAPPAPMEGGPAYNTAVDEQVPRFAAPVQEKLMESPKAPVISAFRKPASPAGSNTTATAGPGKATGNGTVVDQATTASTPNPMPVLTTTLKPNENDDAFWSVESNPESTTDTVEDSTTL</sequence>
<organism evidence="2">
    <name type="scientific">Anopheles atroparvus</name>
    <name type="common">European mosquito</name>
    <dbReference type="NCBI Taxonomy" id="41427"/>
    <lineage>
        <taxon>Eukaryota</taxon>
        <taxon>Metazoa</taxon>
        <taxon>Ecdysozoa</taxon>
        <taxon>Arthropoda</taxon>
        <taxon>Hexapoda</taxon>
        <taxon>Insecta</taxon>
        <taxon>Pterygota</taxon>
        <taxon>Neoptera</taxon>
        <taxon>Endopterygota</taxon>
        <taxon>Diptera</taxon>
        <taxon>Nematocera</taxon>
        <taxon>Culicoidea</taxon>
        <taxon>Culicidae</taxon>
        <taxon>Anophelinae</taxon>
        <taxon>Anopheles</taxon>
    </lineage>
</organism>
<evidence type="ECO:0000313" key="2">
    <source>
        <dbReference type="EnsemblMetazoa" id="AATE013067-PA.1"/>
    </source>
</evidence>
<dbReference type="AlphaFoldDB" id="A0A182J7X6"/>
<dbReference type="VEuPathDB" id="VectorBase:AATE013067"/>